<dbReference type="InterPro" id="IPR001387">
    <property type="entry name" value="Cro/C1-type_HTH"/>
</dbReference>
<feature type="domain" description="HTH cro/C1-type" evidence="1">
    <location>
        <begin position="7"/>
        <end position="61"/>
    </location>
</feature>
<sequence length="66" mass="7797">MRTFDQIEQLRKHYKITRKQLYERAGIHKETWRRTAQSKTSPNVKTLQDLSEAIDTLISERGDAHA</sequence>
<dbReference type="CDD" id="cd00093">
    <property type="entry name" value="HTH_XRE"/>
    <property type="match status" value="1"/>
</dbReference>
<dbReference type="GO" id="GO:0003677">
    <property type="term" value="F:DNA binding"/>
    <property type="evidence" value="ECO:0007669"/>
    <property type="project" value="InterPro"/>
</dbReference>
<reference evidence="2 3" key="1">
    <citation type="journal article" date="2020" name="Biotechnol. Biofuels">
        <title>New insights from the biogas microbiome by comprehensive genome-resolved metagenomics of nearly 1600 species originating from multiple anaerobic digesters.</title>
        <authorList>
            <person name="Campanaro S."/>
            <person name="Treu L."/>
            <person name="Rodriguez-R L.M."/>
            <person name="Kovalovszki A."/>
            <person name="Ziels R.M."/>
            <person name="Maus I."/>
            <person name="Zhu X."/>
            <person name="Kougias P.G."/>
            <person name="Basile A."/>
            <person name="Luo G."/>
            <person name="Schluter A."/>
            <person name="Konstantinidis K.T."/>
            <person name="Angelidaki I."/>
        </authorList>
    </citation>
    <scope>NUCLEOTIDE SEQUENCE [LARGE SCALE GENOMIC DNA]</scope>
    <source>
        <strain evidence="2">AS04akNAM_66</strain>
    </source>
</reference>
<proteinExistence type="predicted"/>
<accession>A0A7V6PFF6</accession>
<dbReference type="PROSITE" id="PS50943">
    <property type="entry name" value="HTH_CROC1"/>
    <property type="match status" value="1"/>
</dbReference>
<dbReference type="Pfam" id="PF01381">
    <property type="entry name" value="HTH_3"/>
    <property type="match status" value="1"/>
</dbReference>
<name>A0A7V6PFF6_9HYPH</name>
<dbReference type="SMART" id="SM00530">
    <property type="entry name" value="HTH_XRE"/>
    <property type="match status" value="1"/>
</dbReference>
<dbReference type="AlphaFoldDB" id="A0A7V6PFF6"/>
<dbReference type="Proteomes" id="UP000551563">
    <property type="component" value="Unassembled WGS sequence"/>
</dbReference>
<evidence type="ECO:0000313" key="2">
    <source>
        <dbReference type="EMBL" id="HHV70009.1"/>
    </source>
</evidence>
<organism evidence="2 3">
    <name type="scientific">Brucella intermedia</name>
    <dbReference type="NCBI Taxonomy" id="94625"/>
    <lineage>
        <taxon>Bacteria</taxon>
        <taxon>Pseudomonadati</taxon>
        <taxon>Pseudomonadota</taxon>
        <taxon>Alphaproteobacteria</taxon>
        <taxon>Hyphomicrobiales</taxon>
        <taxon>Brucellaceae</taxon>
        <taxon>Brucella/Ochrobactrum group</taxon>
        <taxon>Brucella</taxon>
    </lineage>
</organism>
<dbReference type="EMBL" id="DUMN01000588">
    <property type="protein sequence ID" value="HHV70009.1"/>
    <property type="molecule type" value="Genomic_DNA"/>
</dbReference>
<dbReference type="SUPFAM" id="SSF47413">
    <property type="entry name" value="lambda repressor-like DNA-binding domains"/>
    <property type="match status" value="1"/>
</dbReference>
<evidence type="ECO:0000259" key="1">
    <source>
        <dbReference type="PROSITE" id="PS50943"/>
    </source>
</evidence>
<comment type="caution">
    <text evidence="2">The sequence shown here is derived from an EMBL/GenBank/DDBJ whole genome shotgun (WGS) entry which is preliminary data.</text>
</comment>
<gene>
    <name evidence="2" type="ORF">GXX48_20600</name>
</gene>
<evidence type="ECO:0000313" key="3">
    <source>
        <dbReference type="Proteomes" id="UP000551563"/>
    </source>
</evidence>
<dbReference type="Gene3D" id="1.10.260.40">
    <property type="entry name" value="lambda repressor-like DNA-binding domains"/>
    <property type="match status" value="1"/>
</dbReference>
<protein>
    <submittedName>
        <fullName evidence="2">Helix-turn-helix transcriptional regulator</fullName>
    </submittedName>
</protein>
<dbReference type="InterPro" id="IPR010982">
    <property type="entry name" value="Lambda_DNA-bd_dom_sf"/>
</dbReference>